<accession>A0ABV7PAD0</accession>
<evidence type="ECO:0000313" key="2">
    <source>
        <dbReference type="EMBL" id="MFC3455346.1"/>
    </source>
</evidence>
<gene>
    <name evidence="2" type="ORF">ACFOSH_38430</name>
</gene>
<feature type="region of interest" description="Disordered" evidence="1">
    <location>
        <begin position="19"/>
        <end position="52"/>
    </location>
</feature>
<evidence type="ECO:0000256" key="1">
    <source>
        <dbReference type="SAM" id="MobiDB-lite"/>
    </source>
</evidence>
<comment type="caution">
    <text evidence="2">The sequence shown here is derived from an EMBL/GenBank/DDBJ whole genome shotgun (WGS) entry which is preliminary data.</text>
</comment>
<dbReference type="EMBL" id="JBHRWK010000086">
    <property type="protein sequence ID" value="MFC3455346.1"/>
    <property type="molecule type" value="Genomic_DNA"/>
</dbReference>
<keyword evidence="3" id="KW-1185">Reference proteome</keyword>
<reference evidence="3" key="1">
    <citation type="journal article" date="2019" name="Int. J. Syst. Evol. Microbiol.">
        <title>The Global Catalogue of Microorganisms (GCM) 10K type strain sequencing project: providing services to taxonomists for standard genome sequencing and annotation.</title>
        <authorList>
            <consortium name="The Broad Institute Genomics Platform"/>
            <consortium name="The Broad Institute Genome Sequencing Center for Infectious Disease"/>
            <person name="Wu L."/>
            <person name="Ma J."/>
        </authorList>
    </citation>
    <scope>NUCLEOTIDE SEQUENCE [LARGE SCALE GENOMIC DNA]</scope>
    <source>
        <strain evidence="3">CGMCC 4.7676</strain>
    </source>
</reference>
<name>A0ABV7PAD0_9PSEU</name>
<feature type="compositionally biased region" description="Basic and acidic residues" evidence="1">
    <location>
        <begin position="19"/>
        <end position="29"/>
    </location>
</feature>
<dbReference type="Proteomes" id="UP001595645">
    <property type="component" value="Unassembled WGS sequence"/>
</dbReference>
<evidence type="ECO:0000313" key="3">
    <source>
        <dbReference type="Proteomes" id="UP001595645"/>
    </source>
</evidence>
<proteinExistence type="predicted"/>
<protein>
    <submittedName>
        <fullName evidence="2">Uncharacterized protein</fullName>
    </submittedName>
</protein>
<organism evidence="2 3">
    <name type="scientific">Amycolatopsis speibonae</name>
    <dbReference type="NCBI Taxonomy" id="1450224"/>
    <lineage>
        <taxon>Bacteria</taxon>
        <taxon>Bacillati</taxon>
        <taxon>Actinomycetota</taxon>
        <taxon>Actinomycetes</taxon>
        <taxon>Pseudonocardiales</taxon>
        <taxon>Pseudonocardiaceae</taxon>
        <taxon>Amycolatopsis</taxon>
    </lineage>
</organism>
<sequence length="52" mass="5764">MMPWLLDSDPALRWQVERDLAHEPPESGRRRGHGSRPKASARAWDGSGPADG</sequence>